<keyword evidence="2" id="KW-0479">Metal-binding</keyword>
<dbReference type="InterPro" id="IPR051603">
    <property type="entry name" value="Zinc-ADH_QOR/CCCR"/>
</dbReference>
<evidence type="ECO:0000256" key="1">
    <source>
        <dbReference type="ARBA" id="ARBA00022857"/>
    </source>
</evidence>
<evidence type="ECO:0000256" key="2">
    <source>
        <dbReference type="RuleBase" id="RU364000"/>
    </source>
</evidence>
<dbReference type="InterPro" id="IPR014182">
    <property type="entry name" value="ADH_Zn_typ-1"/>
</dbReference>
<dbReference type="Proteomes" id="UP000243900">
    <property type="component" value="Unassembled WGS sequence"/>
</dbReference>
<dbReference type="NCBIfam" id="TIGR02817">
    <property type="entry name" value="adh_fam_1"/>
    <property type="match status" value="1"/>
</dbReference>
<dbReference type="GO" id="GO:0016491">
    <property type="term" value="F:oxidoreductase activity"/>
    <property type="evidence" value="ECO:0007669"/>
    <property type="project" value="UniProtKB-KW"/>
</dbReference>
<dbReference type="InterPro" id="IPR036291">
    <property type="entry name" value="NAD(P)-bd_dom_sf"/>
</dbReference>
<organism evidence="3 4">
    <name type="scientific">Amnimonas aquatica</name>
    <dbReference type="NCBI Taxonomy" id="2094561"/>
    <lineage>
        <taxon>Bacteria</taxon>
        <taxon>Pseudomonadati</taxon>
        <taxon>Pseudomonadota</taxon>
        <taxon>Gammaproteobacteria</taxon>
        <taxon>Moraxellales</taxon>
        <taxon>Moraxellaceae</taxon>
        <taxon>Amnimonas</taxon>
    </lineage>
</organism>
<proteinExistence type="inferred from homology"/>
<dbReference type="GO" id="GO:0008270">
    <property type="term" value="F:zinc ion binding"/>
    <property type="evidence" value="ECO:0007669"/>
    <property type="project" value="InterPro"/>
</dbReference>
<sequence length="218" mass="23296">AALPLTALTAWELLFDRLQVARDQPGTLLVIGGAGGVGSVLVQLARKLTRLTVVATASRPESRDWCLRLGAHHVVDHGGSLATAWSAARTQDGQGLAAPAYVACLTHTDRHWADVAALVAPQGKVALIDDPEAIDIRLLKRKSVSLHWEFMFTRSLFATDDMIAQHRILTEVANLVDDGVLSTTLAGVAGRITAEDLRQAHARLESGSSIGKLVLEGF</sequence>
<dbReference type="PANTHER" id="PTHR44154:SF1">
    <property type="entry name" value="QUINONE OXIDOREDUCTASE"/>
    <property type="match status" value="1"/>
</dbReference>
<feature type="non-terminal residue" evidence="3">
    <location>
        <position position="1"/>
    </location>
</feature>
<accession>A0A2P6ATP1</accession>
<comment type="similarity">
    <text evidence="2">Belongs to the zinc-containing alcohol dehydrogenase family. Quinone oxidoreductase subfamily.</text>
</comment>
<dbReference type="Gene3D" id="3.90.180.10">
    <property type="entry name" value="Medium-chain alcohol dehydrogenases, catalytic domain"/>
    <property type="match status" value="1"/>
</dbReference>
<keyword evidence="2" id="KW-0862">Zinc</keyword>
<gene>
    <name evidence="3" type="ORF">C5O18_03350</name>
</gene>
<dbReference type="SUPFAM" id="SSF51735">
    <property type="entry name" value="NAD(P)-binding Rossmann-fold domains"/>
    <property type="match status" value="1"/>
</dbReference>
<reference evidence="4" key="1">
    <citation type="submission" date="2018-02" db="EMBL/GenBank/DDBJ databases">
        <title>Genome sequencing of Solimonas sp. HR-BB.</title>
        <authorList>
            <person name="Lee Y."/>
            <person name="Jeon C.O."/>
        </authorList>
    </citation>
    <scope>NUCLEOTIDE SEQUENCE [LARGE SCALE GENOMIC DNA]</scope>
    <source>
        <strain evidence="4">HR-E</strain>
    </source>
</reference>
<dbReference type="Pfam" id="PF13602">
    <property type="entry name" value="ADH_zinc_N_2"/>
    <property type="match status" value="1"/>
</dbReference>
<dbReference type="Gene3D" id="3.40.50.720">
    <property type="entry name" value="NAD(P)-binding Rossmann-like Domain"/>
    <property type="match status" value="1"/>
</dbReference>
<comment type="caution">
    <text evidence="3">The sequence shown here is derived from an EMBL/GenBank/DDBJ whole genome shotgun (WGS) entry which is preliminary data.</text>
</comment>
<dbReference type="AlphaFoldDB" id="A0A2P6ATP1"/>
<dbReference type="EMBL" id="PTQZ01000047">
    <property type="protein sequence ID" value="PQA48265.1"/>
    <property type="molecule type" value="Genomic_DNA"/>
</dbReference>
<keyword evidence="2" id="KW-0560">Oxidoreductase</keyword>
<dbReference type="PANTHER" id="PTHR44154">
    <property type="entry name" value="QUINONE OXIDOREDUCTASE"/>
    <property type="match status" value="1"/>
</dbReference>
<dbReference type="RefSeq" id="WP_146089187.1">
    <property type="nucleotide sequence ID" value="NZ_PTQZ01000047.1"/>
</dbReference>
<evidence type="ECO:0000313" key="3">
    <source>
        <dbReference type="EMBL" id="PQA48265.1"/>
    </source>
</evidence>
<name>A0A2P6ATP1_9GAMM</name>
<protein>
    <recommendedName>
        <fullName evidence="2">Zinc-type alcohol dehydrogenase-like protein</fullName>
    </recommendedName>
</protein>
<evidence type="ECO:0000313" key="4">
    <source>
        <dbReference type="Proteomes" id="UP000243900"/>
    </source>
</evidence>
<dbReference type="OrthoDB" id="9785812at2"/>
<keyword evidence="1" id="KW-0521">NADP</keyword>
<keyword evidence="4" id="KW-1185">Reference proteome</keyword>